<keyword evidence="5" id="KW-1185">Reference proteome</keyword>
<protein>
    <submittedName>
        <fullName evidence="4">Phospholipid/cholesterol/gamma-HCH transport system substrate-binding protein</fullName>
    </submittedName>
</protein>
<sequence length="413" mass="43305">MITRKHRIQLLAFLLIALASVGYAGGKYAGLDRLFGTSGYLVTANLTESGGIFEGAEVTYRGVAVGRVTKLHLTGEGVSVDLDITSGEKIPADTKAVVATRSAVGEQYVDLRPQHEDGPYLENGSVITSDRTAIPLSPDTVLANLDQLVSSVDTQSLETVVDETYDAFAGSGPDLQQLLDTANAFTSTATENLPQTRQLLSDGRTVLDTQRRQSDTITSMATQLRTIAGQLKGADPDLRKVIDSTPGLAQDIDNILATAGTDLGVLTANLLTTAQITSVRTDAVEELLVAFPVISAFTRSVWSNGEGHLGLVLNFFDPHSCTKGYETTEQRPANDTSEIPANEQAYCAEPPGSETGVRGAQNAPYAGKPVNPAKPSTDTATAPPVQASQQLPGVLGLVSGTVGSLGQLLGLPG</sequence>
<feature type="compositionally biased region" description="Polar residues" evidence="1">
    <location>
        <begin position="374"/>
        <end position="387"/>
    </location>
</feature>
<dbReference type="Pfam" id="PF11887">
    <property type="entry name" value="Mce4_CUP1"/>
    <property type="match status" value="1"/>
</dbReference>
<dbReference type="GO" id="GO:0005576">
    <property type="term" value="C:extracellular region"/>
    <property type="evidence" value="ECO:0007669"/>
    <property type="project" value="TreeGrafter"/>
</dbReference>
<evidence type="ECO:0000313" key="4">
    <source>
        <dbReference type="EMBL" id="NYI90456.1"/>
    </source>
</evidence>
<dbReference type="InterPro" id="IPR005693">
    <property type="entry name" value="Mce"/>
</dbReference>
<dbReference type="InterPro" id="IPR052336">
    <property type="entry name" value="MlaD_Phospholipid_Transporter"/>
</dbReference>
<dbReference type="AlphaFoldDB" id="A0A853B7G9"/>
<dbReference type="InterPro" id="IPR003399">
    <property type="entry name" value="Mce/MlaD"/>
</dbReference>
<reference evidence="4 5" key="1">
    <citation type="submission" date="2020-07" db="EMBL/GenBank/DDBJ databases">
        <title>Sequencing the genomes of 1000 actinobacteria strains.</title>
        <authorList>
            <person name="Klenk H.-P."/>
        </authorList>
    </citation>
    <scope>NUCLEOTIDE SEQUENCE [LARGE SCALE GENOMIC DNA]</scope>
    <source>
        <strain evidence="4 5">DSM 104006</strain>
    </source>
</reference>
<dbReference type="PANTHER" id="PTHR33371">
    <property type="entry name" value="INTERMEMBRANE PHOSPHOLIPID TRANSPORT SYSTEM BINDING PROTEIN MLAD-RELATED"/>
    <property type="match status" value="1"/>
</dbReference>
<gene>
    <name evidence="4" type="ORF">HNR02_003779</name>
</gene>
<accession>A0A853B7G9</accession>
<evidence type="ECO:0000259" key="2">
    <source>
        <dbReference type="Pfam" id="PF02470"/>
    </source>
</evidence>
<organism evidence="4 5">
    <name type="scientific">Amycolatopsis endophytica</name>
    <dbReference type="NCBI Taxonomy" id="860233"/>
    <lineage>
        <taxon>Bacteria</taxon>
        <taxon>Bacillati</taxon>
        <taxon>Actinomycetota</taxon>
        <taxon>Actinomycetes</taxon>
        <taxon>Pseudonocardiales</taxon>
        <taxon>Pseudonocardiaceae</taxon>
        <taxon>Amycolatopsis</taxon>
    </lineage>
</organism>
<dbReference type="Pfam" id="PF02470">
    <property type="entry name" value="MlaD"/>
    <property type="match status" value="1"/>
</dbReference>
<evidence type="ECO:0000313" key="5">
    <source>
        <dbReference type="Proteomes" id="UP000549616"/>
    </source>
</evidence>
<name>A0A853B7G9_9PSEU</name>
<dbReference type="NCBIfam" id="TIGR00996">
    <property type="entry name" value="Mtu_fam_mce"/>
    <property type="match status" value="1"/>
</dbReference>
<proteinExistence type="predicted"/>
<dbReference type="EMBL" id="JACCFK010000001">
    <property type="protein sequence ID" value="NYI90456.1"/>
    <property type="molecule type" value="Genomic_DNA"/>
</dbReference>
<evidence type="ECO:0000256" key="1">
    <source>
        <dbReference type="SAM" id="MobiDB-lite"/>
    </source>
</evidence>
<feature type="domain" description="Mce/MlaD" evidence="2">
    <location>
        <begin position="39"/>
        <end position="113"/>
    </location>
</feature>
<feature type="region of interest" description="Disordered" evidence="1">
    <location>
        <begin position="351"/>
        <end position="387"/>
    </location>
</feature>
<feature type="domain" description="Mammalian cell entry C-terminal" evidence="3">
    <location>
        <begin position="121"/>
        <end position="289"/>
    </location>
</feature>
<dbReference type="Proteomes" id="UP000549616">
    <property type="component" value="Unassembled WGS sequence"/>
</dbReference>
<dbReference type="InterPro" id="IPR024516">
    <property type="entry name" value="Mce_C"/>
</dbReference>
<comment type="caution">
    <text evidence="4">The sequence shown here is derived from an EMBL/GenBank/DDBJ whole genome shotgun (WGS) entry which is preliminary data.</text>
</comment>
<dbReference type="RefSeq" id="WP_179774472.1">
    <property type="nucleotide sequence ID" value="NZ_JACCFK010000001.1"/>
</dbReference>
<evidence type="ECO:0000259" key="3">
    <source>
        <dbReference type="Pfam" id="PF11887"/>
    </source>
</evidence>
<dbReference type="PANTHER" id="PTHR33371:SF16">
    <property type="entry name" value="MCE-FAMILY PROTEIN MCE3F"/>
    <property type="match status" value="1"/>
</dbReference>